<keyword evidence="2" id="KW-1133">Transmembrane helix</keyword>
<protein>
    <submittedName>
        <fullName evidence="3">Uncharacterized protein</fullName>
    </submittedName>
</protein>
<name>A0AAE0M491_9PEZI</name>
<gene>
    <name evidence="3" type="ORF">B0H66DRAFT_533322</name>
</gene>
<evidence type="ECO:0000313" key="3">
    <source>
        <dbReference type="EMBL" id="KAK3318811.1"/>
    </source>
</evidence>
<feature type="transmembrane region" description="Helical" evidence="2">
    <location>
        <begin position="232"/>
        <end position="254"/>
    </location>
</feature>
<keyword evidence="2" id="KW-0812">Transmembrane</keyword>
<feature type="compositionally biased region" description="Pro residues" evidence="1">
    <location>
        <begin position="389"/>
        <end position="398"/>
    </location>
</feature>
<proteinExistence type="predicted"/>
<feature type="transmembrane region" description="Helical" evidence="2">
    <location>
        <begin position="157"/>
        <end position="181"/>
    </location>
</feature>
<sequence>MLIEDNVEAEARPTNGEQEKGLGEQQASAPPVPTETPPPVPENTAAPRQPSRPARGQAQLPQPLPSAHPSAKGQHQPPLPSVPPGYIPDPYYDAHHVPVGPPAMIPFSPGWHKAKLVLEISSLLSSAVIIGLGIALGAMGGTDHRYSYRYSYFETEFAVAATTAGLAIVWNTAEALTICLSRVRKGMHPGAHVGFHLIIWLMGIFTGTVVGIRIDIGMYWDDEGYYDVGIHAALFAFVIILILVHFTLFVRACVETHQVNRAHRNRRAQIQYIQVPVAVGVGGPYAGVPLGPAGSMQQWPYPPPPGAYPPQMMMHGQQQAGNGQLPPEQAVLYGGYYAPAGPQMEPAPQQILRPRMNFPGYYAPAPPVAPSRRSSSGRTRRSRQEPTRQEPPLPPLPAVPSGSEPVRSEASAPTQSS</sequence>
<comment type="caution">
    <text evidence="3">The sequence shown here is derived from an EMBL/GenBank/DDBJ whole genome shotgun (WGS) entry which is preliminary data.</text>
</comment>
<feature type="region of interest" description="Disordered" evidence="1">
    <location>
        <begin position="1"/>
        <end position="86"/>
    </location>
</feature>
<accession>A0AAE0M491</accession>
<dbReference type="Proteomes" id="UP001283341">
    <property type="component" value="Unassembled WGS sequence"/>
</dbReference>
<keyword evidence="2" id="KW-0472">Membrane</keyword>
<evidence type="ECO:0000256" key="2">
    <source>
        <dbReference type="SAM" id="Phobius"/>
    </source>
</evidence>
<feature type="compositionally biased region" description="Pro residues" evidence="1">
    <location>
        <begin position="77"/>
        <end position="86"/>
    </location>
</feature>
<feature type="region of interest" description="Disordered" evidence="1">
    <location>
        <begin position="356"/>
        <end position="417"/>
    </location>
</feature>
<reference evidence="3" key="1">
    <citation type="journal article" date="2023" name="Mol. Phylogenet. Evol.">
        <title>Genome-scale phylogeny and comparative genomics of the fungal order Sordariales.</title>
        <authorList>
            <person name="Hensen N."/>
            <person name="Bonometti L."/>
            <person name="Westerberg I."/>
            <person name="Brannstrom I.O."/>
            <person name="Guillou S."/>
            <person name="Cros-Aarteil S."/>
            <person name="Calhoun S."/>
            <person name="Haridas S."/>
            <person name="Kuo A."/>
            <person name="Mondo S."/>
            <person name="Pangilinan J."/>
            <person name="Riley R."/>
            <person name="LaButti K."/>
            <person name="Andreopoulos B."/>
            <person name="Lipzen A."/>
            <person name="Chen C."/>
            <person name="Yan M."/>
            <person name="Daum C."/>
            <person name="Ng V."/>
            <person name="Clum A."/>
            <person name="Steindorff A."/>
            <person name="Ohm R.A."/>
            <person name="Martin F."/>
            <person name="Silar P."/>
            <person name="Natvig D.O."/>
            <person name="Lalanne C."/>
            <person name="Gautier V."/>
            <person name="Ament-Velasquez S.L."/>
            <person name="Kruys A."/>
            <person name="Hutchinson M.I."/>
            <person name="Powell A.J."/>
            <person name="Barry K."/>
            <person name="Miller A.N."/>
            <person name="Grigoriev I.V."/>
            <person name="Debuchy R."/>
            <person name="Gladieux P."/>
            <person name="Hiltunen Thoren M."/>
            <person name="Johannesson H."/>
        </authorList>
    </citation>
    <scope>NUCLEOTIDE SEQUENCE</scope>
    <source>
        <strain evidence="3">CBS 118394</strain>
    </source>
</reference>
<reference evidence="3" key="2">
    <citation type="submission" date="2023-06" db="EMBL/GenBank/DDBJ databases">
        <authorList>
            <consortium name="Lawrence Berkeley National Laboratory"/>
            <person name="Haridas S."/>
            <person name="Hensen N."/>
            <person name="Bonometti L."/>
            <person name="Westerberg I."/>
            <person name="Brannstrom I.O."/>
            <person name="Guillou S."/>
            <person name="Cros-Aarteil S."/>
            <person name="Calhoun S."/>
            <person name="Kuo A."/>
            <person name="Mondo S."/>
            <person name="Pangilinan J."/>
            <person name="Riley R."/>
            <person name="Labutti K."/>
            <person name="Andreopoulos B."/>
            <person name="Lipzen A."/>
            <person name="Chen C."/>
            <person name="Yanf M."/>
            <person name="Daum C."/>
            <person name="Ng V."/>
            <person name="Clum A."/>
            <person name="Steindorff A."/>
            <person name="Ohm R."/>
            <person name="Martin F."/>
            <person name="Silar P."/>
            <person name="Natvig D."/>
            <person name="Lalanne C."/>
            <person name="Gautier V."/>
            <person name="Ament-Velasquez S.L."/>
            <person name="Kruys A."/>
            <person name="Hutchinson M.I."/>
            <person name="Powell A.J."/>
            <person name="Barry K."/>
            <person name="Miller A.N."/>
            <person name="Grigoriev I.V."/>
            <person name="Debuchy R."/>
            <person name="Gladieux P."/>
            <person name="Thoren M.H."/>
            <person name="Johannesson H."/>
        </authorList>
    </citation>
    <scope>NUCLEOTIDE SEQUENCE</scope>
    <source>
        <strain evidence="3">CBS 118394</strain>
    </source>
</reference>
<feature type="transmembrane region" description="Helical" evidence="2">
    <location>
        <begin position="193"/>
        <end position="212"/>
    </location>
</feature>
<keyword evidence="4" id="KW-1185">Reference proteome</keyword>
<feature type="transmembrane region" description="Helical" evidence="2">
    <location>
        <begin position="116"/>
        <end position="137"/>
    </location>
</feature>
<dbReference type="EMBL" id="JAUEDM010000004">
    <property type="protein sequence ID" value="KAK3318811.1"/>
    <property type="molecule type" value="Genomic_DNA"/>
</dbReference>
<evidence type="ECO:0000313" key="4">
    <source>
        <dbReference type="Proteomes" id="UP001283341"/>
    </source>
</evidence>
<organism evidence="3 4">
    <name type="scientific">Apodospora peruviana</name>
    <dbReference type="NCBI Taxonomy" id="516989"/>
    <lineage>
        <taxon>Eukaryota</taxon>
        <taxon>Fungi</taxon>
        <taxon>Dikarya</taxon>
        <taxon>Ascomycota</taxon>
        <taxon>Pezizomycotina</taxon>
        <taxon>Sordariomycetes</taxon>
        <taxon>Sordariomycetidae</taxon>
        <taxon>Sordariales</taxon>
        <taxon>Lasiosphaeriaceae</taxon>
        <taxon>Apodospora</taxon>
    </lineage>
</organism>
<dbReference type="AlphaFoldDB" id="A0AAE0M491"/>
<evidence type="ECO:0000256" key="1">
    <source>
        <dbReference type="SAM" id="MobiDB-lite"/>
    </source>
</evidence>
<feature type="compositionally biased region" description="Pro residues" evidence="1">
    <location>
        <begin position="30"/>
        <end position="41"/>
    </location>
</feature>